<reference evidence="1 2" key="1">
    <citation type="submission" date="2024-07" db="EMBL/GenBank/DDBJ databases">
        <authorList>
            <person name="Akdeniz Z."/>
        </authorList>
    </citation>
    <scope>NUCLEOTIDE SEQUENCE [LARGE SCALE GENOMIC DNA]</scope>
</reference>
<evidence type="ECO:0000313" key="2">
    <source>
        <dbReference type="Proteomes" id="UP001642409"/>
    </source>
</evidence>
<dbReference type="Proteomes" id="UP001642409">
    <property type="component" value="Unassembled WGS sequence"/>
</dbReference>
<organism evidence="1 2">
    <name type="scientific">Hexamita inflata</name>
    <dbReference type="NCBI Taxonomy" id="28002"/>
    <lineage>
        <taxon>Eukaryota</taxon>
        <taxon>Metamonada</taxon>
        <taxon>Diplomonadida</taxon>
        <taxon>Hexamitidae</taxon>
        <taxon>Hexamitinae</taxon>
        <taxon>Hexamita</taxon>
    </lineage>
</organism>
<proteinExistence type="predicted"/>
<dbReference type="EMBL" id="CAXDID020000036">
    <property type="protein sequence ID" value="CAL5997061.1"/>
    <property type="molecule type" value="Genomic_DNA"/>
</dbReference>
<sequence>MISEDSTNSVRRLPAAQETSDWVAERFKAVVCQAISLVEHGFESHPSRIYACSVATKRAKSFQRACMCRSSFDQSKPNLVRNEARWRNSRTKSVGLEAAEFERRRRSSEIKILRLRESDPDLLGENQKCQPLYQVGPTAFRSTGGTSDSLHNQRGYVASPLGIALKARESGIQRTIYVIIINLSYGSRVGLRMHESIIRFTHQTKCEDIRILVYLNNINIFQIVIANTKQNAKSSFLFKIQIHISLLLIQLFYIAMEYLKFIIMEYKFHLLAFLFSCRIFKVSQAKCMNFNSFRTIRVKQYYILPFIQRIKYMDLQIFQLQRYPRSSHAEANARSNAQSLQIAAANTPLTALFITQQYDLWPDFRYVAKQKDTKIEKMSCYSCLYIPIQSIITVKWYSPKCIFAPKPVWSKLPPLQKHDLQLNSGCSQKHAILLRLKLYCYIKKDPQQSSINYSKYVHVRSYNSCSSNIFISQSKQ</sequence>
<comment type="caution">
    <text evidence="1">The sequence shown here is derived from an EMBL/GenBank/DDBJ whole genome shotgun (WGS) entry which is preliminary data.</text>
</comment>
<accession>A0ABP1HU04</accession>
<protein>
    <submittedName>
        <fullName evidence="1">Hypothetical_protein</fullName>
    </submittedName>
</protein>
<keyword evidence="2" id="KW-1185">Reference proteome</keyword>
<evidence type="ECO:0000313" key="1">
    <source>
        <dbReference type="EMBL" id="CAL5997061.1"/>
    </source>
</evidence>
<gene>
    <name evidence="1" type="ORF">HINF_LOCUS15059</name>
</gene>
<name>A0ABP1HU04_9EUKA</name>